<keyword evidence="3" id="KW-0269">Exonuclease</keyword>
<dbReference type="InterPro" id="IPR012337">
    <property type="entry name" value="RNaseH-like_sf"/>
</dbReference>
<dbReference type="InterPro" id="IPR036397">
    <property type="entry name" value="RNaseH_sf"/>
</dbReference>
<feature type="compositionally biased region" description="Polar residues" evidence="4">
    <location>
        <begin position="715"/>
        <end position="732"/>
    </location>
</feature>
<dbReference type="SUPFAM" id="SSF53098">
    <property type="entry name" value="Ribonuclease H-like"/>
    <property type="match status" value="1"/>
</dbReference>
<dbReference type="STRING" id="543379.A0A232FAN8"/>
<sequence length="978" mass="112648">MAQALANNLDWDPPVRTHTVDKDLEFFSTIDEATKSWIYSLHHIWGLWKKSVGVTQTLCEYFETAPNPYLSTLRILVNCNDFYHIKTRSSLTFTVIEEFTKWITPCKDKYKDCLVTDLKIAAFKLVSKQKNMQLMKMVAEIYEFHTESRIFIGFIHDLLIEKKFKEAGQFAEMLKLQRSFSDPEVLLLPLILQNKVTIAEDLMKNQPEMQRTFVTYLDNLLAPDKNVQVTLDQYITDNNIPDVKISTLQHKPISKLVARLAKLYNLPPEACPFLHKKRGEGALQFLVYKRYVDGSLSVESFREMAKEAVGSDPRLQAEILRSLVNASDNPEALYFAQTYNVPRDQWPWHLENYVNDNPDLTNNCVGNNSRNDENWDTDDNRIYYTLKLPRECIQIINDQKSFEDFLDNALRNVNVVGIDSEWKPSFSIRKPELALIQIATETNVYILDVTTLGNKVQHLWSELGITLFNNRSILKLGFGIAHDIAVIRESLPALSNIRACGDGYLDLSHLWKKLLKEDNFVFPFKGDECFTNENLSKLVELCLGQRLNKSDQFSNWERRPLRESQILYASLDAYCLLEVYNVLAVQCDRLGIPFQDVCHHMHHAPHKASTSADGNKPSRSKNKAKKTQNNKNDYSGMQSRDAHAHAQTQQFSHKPLQSHQSHKPSKSPQNYRPSNSRHHMPRRNPPKNAGQPSESVYRENHNQAPQHRQPPESFINHNNTGPQGWQENSQAAANMMQGAVSRTTRSAPRFVCDAMLAGLARQLRKCGVDCVFFEHDRGGDHSFRTALDERRILLTRNGNFERFKQYLPPGCCYNVMEYKQEDQLSEVINYFKISVSENDILSRCQLCNSNEFVFVSKDTMLQLMQRSGRNFHSQLGPPSPYGGDIHNHWDTPDKVRQMSNDMPTQEQVMYRSWQVFYGTLNVSSCTTKYKAIVQTDQVPPNVLQHVNKFYVCEGCGKVYWYGSHMQRVLNGSLRDILG</sequence>
<reference evidence="6 7" key="1">
    <citation type="journal article" date="2017" name="Curr. Biol.">
        <title>The Evolution of Venom by Co-option of Single-Copy Genes.</title>
        <authorList>
            <person name="Martinson E.O."/>
            <person name="Mrinalini"/>
            <person name="Kelkar Y.D."/>
            <person name="Chang C.H."/>
            <person name="Werren J.H."/>
        </authorList>
    </citation>
    <scope>NUCLEOTIDE SEQUENCE [LARGE SCALE GENOMIC DNA]</scope>
    <source>
        <strain evidence="6 7">Alberta</strain>
        <tissue evidence="6">Whole body</tissue>
    </source>
</reference>
<organism evidence="6 7">
    <name type="scientific">Trichomalopsis sarcophagae</name>
    <dbReference type="NCBI Taxonomy" id="543379"/>
    <lineage>
        <taxon>Eukaryota</taxon>
        <taxon>Metazoa</taxon>
        <taxon>Ecdysozoa</taxon>
        <taxon>Arthropoda</taxon>
        <taxon>Hexapoda</taxon>
        <taxon>Insecta</taxon>
        <taxon>Pterygota</taxon>
        <taxon>Neoptera</taxon>
        <taxon>Endopterygota</taxon>
        <taxon>Hymenoptera</taxon>
        <taxon>Apocrita</taxon>
        <taxon>Proctotrupomorpha</taxon>
        <taxon>Chalcidoidea</taxon>
        <taxon>Pteromalidae</taxon>
        <taxon>Pteromalinae</taxon>
        <taxon>Trichomalopsis</taxon>
    </lineage>
</organism>
<keyword evidence="1" id="KW-0540">Nuclease</keyword>
<evidence type="ECO:0000259" key="5">
    <source>
        <dbReference type="SMART" id="SM00474"/>
    </source>
</evidence>
<feature type="compositionally biased region" description="Polar residues" evidence="4">
    <location>
        <begin position="646"/>
        <end position="659"/>
    </location>
</feature>
<evidence type="ECO:0000313" key="7">
    <source>
        <dbReference type="Proteomes" id="UP000215335"/>
    </source>
</evidence>
<dbReference type="EMBL" id="NNAY01000513">
    <property type="protein sequence ID" value="OXU27911.1"/>
    <property type="molecule type" value="Genomic_DNA"/>
</dbReference>
<feature type="domain" description="3'-5' exonuclease" evidence="5">
    <location>
        <begin position="393"/>
        <end position="588"/>
    </location>
</feature>
<accession>A0A232FAN8</accession>
<proteinExistence type="predicted"/>
<dbReference type="PANTHER" id="PTHR47765">
    <property type="entry name" value="3'-5' EXONUCLEASE DOMAIN-CONTAINING PROTEIN"/>
    <property type="match status" value="1"/>
</dbReference>
<dbReference type="InterPro" id="IPR037432">
    <property type="entry name" value="Mut-7_DEDDy_dom"/>
</dbReference>
<dbReference type="InterPro" id="IPR002782">
    <property type="entry name" value="Mut7-C_RNAse_dom"/>
</dbReference>
<name>A0A232FAN8_9HYME</name>
<dbReference type="InterPro" id="IPR052408">
    <property type="entry name" value="Exonuclease_MUT-7-like"/>
</dbReference>
<dbReference type="InterPro" id="IPR002562">
    <property type="entry name" value="3'-5'_exonuclease_dom"/>
</dbReference>
<dbReference type="OrthoDB" id="18193at2759"/>
<evidence type="ECO:0000256" key="3">
    <source>
        <dbReference type="ARBA" id="ARBA00022839"/>
    </source>
</evidence>
<feature type="compositionally biased region" description="Basic residues" evidence="4">
    <location>
        <begin position="675"/>
        <end position="685"/>
    </location>
</feature>
<keyword evidence="2" id="KW-0378">Hydrolase</keyword>
<evidence type="ECO:0000256" key="4">
    <source>
        <dbReference type="SAM" id="MobiDB-lite"/>
    </source>
</evidence>
<keyword evidence="7" id="KW-1185">Reference proteome</keyword>
<dbReference type="SMART" id="SM00474">
    <property type="entry name" value="35EXOc"/>
    <property type="match status" value="1"/>
</dbReference>
<dbReference type="AlphaFoldDB" id="A0A232FAN8"/>
<dbReference type="Pfam" id="PF01927">
    <property type="entry name" value="Mut7-C"/>
    <property type="match status" value="2"/>
</dbReference>
<evidence type="ECO:0000256" key="1">
    <source>
        <dbReference type="ARBA" id="ARBA00022722"/>
    </source>
</evidence>
<gene>
    <name evidence="6" type="ORF">TSAR_010045</name>
</gene>
<feature type="compositionally biased region" description="Basic residues" evidence="4">
    <location>
        <begin position="618"/>
        <end position="628"/>
    </location>
</feature>
<evidence type="ECO:0000256" key="2">
    <source>
        <dbReference type="ARBA" id="ARBA00022801"/>
    </source>
</evidence>
<dbReference type="GO" id="GO:0003676">
    <property type="term" value="F:nucleic acid binding"/>
    <property type="evidence" value="ECO:0007669"/>
    <property type="project" value="InterPro"/>
</dbReference>
<dbReference type="Pfam" id="PF01612">
    <property type="entry name" value="DNA_pol_A_exo1"/>
    <property type="match status" value="1"/>
</dbReference>
<dbReference type="Gene3D" id="3.30.420.10">
    <property type="entry name" value="Ribonuclease H-like superfamily/Ribonuclease H"/>
    <property type="match status" value="1"/>
</dbReference>
<comment type="caution">
    <text evidence="6">The sequence shown here is derived from an EMBL/GenBank/DDBJ whole genome shotgun (WGS) entry which is preliminary data.</text>
</comment>
<dbReference type="Proteomes" id="UP000215335">
    <property type="component" value="Unassembled WGS sequence"/>
</dbReference>
<dbReference type="GO" id="GO:0006139">
    <property type="term" value="P:nucleobase-containing compound metabolic process"/>
    <property type="evidence" value="ECO:0007669"/>
    <property type="project" value="InterPro"/>
</dbReference>
<feature type="region of interest" description="Disordered" evidence="4">
    <location>
        <begin position="605"/>
        <end position="740"/>
    </location>
</feature>
<evidence type="ECO:0000313" key="6">
    <source>
        <dbReference type="EMBL" id="OXU27911.1"/>
    </source>
</evidence>
<dbReference type="PANTHER" id="PTHR47765:SF2">
    <property type="entry name" value="EXONUCLEASE MUT-7 HOMOLOG"/>
    <property type="match status" value="1"/>
</dbReference>
<protein>
    <recommendedName>
        <fullName evidence="5">3'-5' exonuclease domain-containing protein</fullName>
    </recommendedName>
</protein>
<dbReference type="GO" id="GO:0008408">
    <property type="term" value="F:3'-5' exonuclease activity"/>
    <property type="evidence" value="ECO:0007669"/>
    <property type="project" value="InterPro"/>
</dbReference>
<dbReference type="CDD" id="cd06146">
    <property type="entry name" value="mut-7_like_exo"/>
    <property type="match status" value="1"/>
</dbReference>